<reference evidence="2 5" key="2">
    <citation type="journal article" date="2019" name="Emerg. Microbes Infect.">
        <title>Comprehensive subspecies identification of 175 nontuberculous mycobacteria species based on 7547 genomic profiles.</title>
        <authorList>
            <person name="Matsumoto Y."/>
            <person name="Kinjo T."/>
            <person name="Motooka D."/>
            <person name="Nabeya D."/>
            <person name="Jung N."/>
            <person name="Uechi K."/>
            <person name="Horii T."/>
            <person name="Iida T."/>
            <person name="Fujita J."/>
            <person name="Nakamura S."/>
        </authorList>
    </citation>
    <scope>NUCLEOTIDE SEQUENCE [LARGE SCALE GENOMIC DNA]</scope>
    <source>
        <strain evidence="2 5">JCM 6377</strain>
    </source>
</reference>
<dbReference type="Proteomes" id="UP000220914">
    <property type="component" value="Unassembled WGS sequence"/>
</dbReference>
<reference evidence="2" key="3">
    <citation type="submission" date="2020-02" db="EMBL/GenBank/DDBJ databases">
        <authorList>
            <person name="Matsumoto Y."/>
            <person name="Motooka D."/>
            <person name="Nakamura S."/>
        </authorList>
    </citation>
    <scope>NUCLEOTIDE SEQUENCE</scope>
    <source>
        <strain evidence="2">JCM 6377</strain>
    </source>
</reference>
<dbReference type="Pfam" id="PF01381">
    <property type="entry name" value="HTH_3"/>
    <property type="match status" value="1"/>
</dbReference>
<keyword evidence="4" id="KW-1185">Reference proteome</keyword>
<dbReference type="SMART" id="SM00530">
    <property type="entry name" value="HTH_XRE"/>
    <property type="match status" value="1"/>
</dbReference>
<dbReference type="PANTHER" id="PTHR35010">
    <property type="entry name" value="BLL4672 PROTEIN-RELATED"/>
    <property type="match status" value="1"/>
</dbReference>
<dbReference type="PANTHER" id="PTHR35010:SF4">
    <property type="entry name" value="BLL5781 PROTEIN"/>
    <property type="match status" value="1"/>
</dbReference>
<dbReference type="AlphaFoldDB" id="A0A2A7MUX3"/>
<dbReference type="EMBL" id="PDCP01000053">
    <property type="protein sequence ID" value="PEG34958.1"/>
    <property type="molecule type" value="Genomic_DNA"/>
</dbReference>
<dbReference type="InterPro" id="IPR001387">
    <property type="entry name" value="Cro/C1-type_HTH"/>
</dbReference>
<evidence type="ECO:0000313" key="4">
    <source>
        <dbReference type="Proteomes" id="UP000220914"/>
    </source>
</evidence>
<dbReference type="PROSITE" id="PS50943">
    <property type="entry name" value="HTH_CROC1"/>
    <property type="match status" value="1"/>
</dbReference>
<dbReference type="InterPro" id="IPR010982">
    <property type="entry name" value="Lambda_DNA-bd_dom_sf"/>
</dbReference>
<evidence type="ECO:0000259" key="1">
    <source>
        <dbReference type="PROSITE" id="PS50943"/>
    </source>
</evidence>
<dbReference type="Gene3D" id="1.10.260.40">
    <property type="entry name" value="lambda repressor-like DNA-binding domains"/>
    <property type="match status" value="1"/>
</dbReference>
<evidence type="ECO:0000313" key="2">
    <source>
        <dbReference type="EMBL" id="GFG53654.1"/>
    </source>
</evidence>
<evidence type="ECO:0000313" key="5">
    <source>
        <dbReference type="Proteomes" id="UP000465302"/>
    </source>
</evidence>
<dbReference type="Proteomes" id="UP000465302">
    <property type="component" value="Unassembled WGS sequence"/>
</dbReference>
<dbReference type="GO" id="GO:0003677">
    <property type="term" value="F:DNA binding"/>
    <property type="evidence" value="ECO:0007669"/>
    <property type="project" value="InterPro"/>
</dbReference>
<proteinExistence type="predicted"/>
<dbReference type="EMBL" id="BLKS01000001">
    <property type="protein sequence ID" value="GFG53654.1"/>
    <property type="molecule type" value="Genomic_DNA"/>
</dbReference>
<protein>
    <submittedName>
        <fullName evidence="3">Transcriptional regulator</fullName>
    </submittedName>
</protein>
<comment type="caution">
    <text evidence="3">The sequence shown here is derived from an EMBL/GenBank/DDBJ whole genome shotgun (WGS) entry which is preliminary data.</text>
</comment>
<sequence length="277" mass="30924">MPIARRYRRLVPETTTPHGGALLRQWRQRRRRSQLDLALDTGISARHLSFVETGRSRPSRGLLLALAEQLEVPLRERNALMLAAGYAPVYAETDLDSAESQQAREAIERLLAGHEPYPAVVLDRWGDVVLSNRAVGPLLEGVDPELLAPPVNTYRLSLHPKGMISRIRNAEEWTAHLGHRLTRLARLTGDARLAELLDEIRSYPGVAEVLDDYHEPTTNELLLTLQLDHPAGELRLISTVTSFGSAHDVTLSELTVESFFPADDATRQRLQDVSTSN</sequence>
<gene>
    <name evidence="3" type="ORF">CQY20_23585</name>
    <name evidence="2" type="ORF">MAGR_50950</name>
</gene>
<reference evidence="3 4" key="1">
    <citation type="submission" date="2017-10" db="EMBL/GenBank/DDBJ databases">
        <title>The new phylogeny of genus Mycobacterium.</title>
        <authorList>
            <person name="Tortoli E."/>
            <person name="Trovato A."/>
            <person name="Cirillo D.M."/>
        </authorList>
    </citation>
    <scope>NUCLEOTIDE SEQUENCE [LARGE SCALE GENOMIC DNA]</scope>
    <source>
        <strain evidence="3 4">CCUG37673</strain>
    </source>
</reference>
<name>A0A2A7MUX3_MYCAG</name>
<dbReference type="OrthoDB" id="2959414at2"/>
<dbReference type="SUPFAM" id="SSF47413">
    <property type="entry name" value="lambda repressor-like DNA-binding domains"/>
    <property type="match status" value="1"/>
</dbReference>
<organism evidence="3 4">
    <name type="scientific">Mycolicibacterium agri</name>
    <name type="common">Mycobacterium agri</name>
    <dbReference type="NCBI Taxonomy" id="36811"/>
    <lineage>
        <taxon>Bacteria</taxon>
        <taxon>Bacillati</taxon>
        <taxon>Actinomycetota</taxon>
        <taxon>Actinomycetes</taxon>
        <taxon>Mycobacteriales</taxon>
        <taxon>Mycobacteriaceae</taxon>
        <taxon>Mycolicibacterium</taxon>
    </lineage>
</organism>
<dbReference type="Gene3D" id="3.30.450.180">
    <property type="match status" value="1"/>
</dbReference>
<dbReference type="RefSeq" id="WP_097942500.1">
    <property type="nucleotide sequence ID" value="NZ_BLKS01000001.1"/>
</dbReference>
<feature type="domain" description="HTH cro/C1-type" evidence="1">
    <location>
        <begin position="23"/>
        <end position="77"/>
    </location>
</feature>
<evidence type="ECO:0000313" key="3">
    <source>
        <dbReference type="EMBL" id="PEG34958.1"/>
    </source>
</evidence>
<accession>A0A2A7MUX3</accession>
<dbReference type="Pfam" id="PF17765">
    <property type="entry name" value="MLTR_LBD"/>
    <property type="match status" value="1"/>
</dbReference>
<dbReference type="InterPro" id="IPR041413">
    <property type="entry name" value="MLTR_LBD"/>
</dbReference>